<gene>
    <name evidence="1" type="ORF">LCGC14_1620470</name>
</gene>
<sequence length="68" mass="8229">MNKLKFLFKILKEYNKYQNKLKKQGYTINDIDFIFDPFACHLKMLCIVKEFAPNGLIKLDDNWREKGR</sequence>
<reference evidence="1" key="1">
    <citation type="journal article" date="2015" name="Nature">
        <title>Complex archaea that bridge the gap between prokaryotes and eukaryotes.</title>
        <authorList>
            <person name="Spang A."/>
            <person name="Saw J.H."/>
            <person name="Jorgensen S.L."/>
            <person name="Zaremba-Niedzwiedzka K."/>
            <person name="Martijn J."/>
            <person name="Lind A.E."/>
            <person name="van Eijk R."/>
            <person name="Schleper C."/>
            <person name="Guy L."/>
            <person name="Ettema T.J."/>
        </authorList>
    </citation>
    <scope>NUCLEOTIDE SEQUENCE</scope>
</reference>
<dbReference type="AlphaFoldDB" id="A0A0F9L5K2"/>
<protein>
    <submittedName>
        <fullName evidence="1">Uncharacterized protein</fullName>
    </submittedName>
</protein>
<organism evidence="1">
    <name type="scientific">marine sediment metagenome</name>
    <dbReference type="NCBI Taxonomy" id="412755"/>
    <lineage>
        <taxon>unclassified sequences</taxon>
        <taxon>metagenomes</taxon>
        <taxon>ecological metagenomes</taxon>
    </lineage>
</organism>
<proteinExistence type="predicted"/>
<dbReference type="EMBL" id="LAZR01013232">
    <property type="protein sequence ID" value="KKM22920.1"/>
    <property type="molecule type" value="Genomic_DNA"/>
</dbReference>
<comment type="caution">
    <text evidence="1">The sequence shown here is derived from an EMBL/GenBank/DDBJ whole genome shotgun (WGS) entry which is preliminary data.</text>
</comment>
<evidence type="ECO:0000313" key="1">
    <source>
        <dbReference type="EMBL" id="KKM22920.1"/>
    </source>
</evidence>
<name>A0A0F9L5K2_9ZZZZ</name>
<accession>A0A0F9L5K2</accession>